<evidence type="ECO:0000259" key="2">
    <source>
        <dbReference type="Pfam" id="PF00534"/>
    </source>
</evidence>
<organism evidence="4 5">
    <name type="scientific">Rhodospirillum centenum (strain ATCC 51521 / SW)</name>
    <dbReference type="NCBI Taxonomy" id="414684"/>
    <lineage>
        <taxon>Bacteria</taxon>
        <taxon>Pseudomonadati</taxon>
        <taxon>Pseudomonadota</taxon>
        <taxon>Alphaproteobacteria</taxon>
        <taxon>Rhodospirillales</taxon>
        <taxon>Rhodospirillaceae</taxon>
        <taxon>Rhodospirillum</taxon>
    </lineage>
</organism>
<feature type="domain" description="Glycosyltransferase subfamily 4-like N-terminal" evidence="3">
    <location>
        <begin position="14"/>
        <end position="168"/>
    </location>
</feature>
<evidence type="ECO:0000313" key="5">
    <source>
        <dbReference type="Proteomes" id="UP000001591"/>
    </source>
</evidence>
<dbReference type="HOGENOM" id="CLU_775500_0_0_5"/>
<dbReference type="PANTHER" id="PTHR12526:SF613">
    <property type="entry name" value="PHOSPHATIDYL-MYO-INOSITOL MANNOSYLTRANSFERASE"/>
    <property type="match status" value="1"/>
</dbReference>
<sequence>MRLHVLLHEAFGGIGGIAAVNRLLLSALARHPGVAEIVVLPRRAPPPEAPVPERVRHRPVRGSGAAAYLGAVLRETLTAPRPDLILCGHVNLLPAAALLRRGRRIPTVLMVHGVDAWQPTGRWPVDGLVRRVDHAVAVSAFTARRLQSWSGLADGRLHVLPNALDLSRFAPGPPRPELLDRYGLRGRTVLMTLARLSALERYKGIDELLDLLPTLLRERPDLAYLIVGDGDDRPRLEGKARGLGLGDRVVFTGFVPEAEKADHYRLADLFVLCGSGEGFGLVLVEAMACGLPVVASRLDGSQEVVADGMPGELADPRNPADLRRAVLAGLTRPKGAVPQDLERFGFPAYAVRVHALLEALAPGGSGAAHPVSGVRGRIPGQPADPADPARTPSPR</sequence>
<dbReference type="InterPro" id="IPR028098">
    <property type="entry name" value="Glyco_trans_4-like_N"/>
</dbReference>
<dbReference type="RefSeq" id="WP_012569140.1">
    <property type="nucleotide sequence ID" value="NC_011420.2"/>
</dbReference>
<proteinExistence type="predicted"/>
<dbReference type="InterPro" id="IPR001296">
    <property type="entry name" value="Glyco_trans_1"/>
</dbReference>
<dbReference type="GO" id="GO:0016757">
    <property type="term" value="F:glycosyltransferase activity"/>
    <property type="evidence" value="ECO:0007669"/>
    <property type="project" value="UniProtKB-KW"/>
</dbReference>
<evidence type="ECO:0000313" key="4">
    <source>
        <dbReference type="EMBL" id="ACJ01367.1"/>
    </source>
</evidence>
<dbReference type="PANTHER" id="PTHR12526">
    <property type="entry name" value="GLYCOSYLTRANSFERASE"/>
    <property type="match status" value="1"/>
</dbReference>
<dbReference type="CAZy" id="GT4">
    <property type="family name" value="Glycosyltransferase Family 4"/>
</dbReference>
<dbReference type="Proteomes" id="UP000001591">
    <property type="component" value="Chromosome"/>
</dbReference>
<dbReference type="eggNOG" id="COG0438">
    <property type="taxonomic scope" value="Bacteria"/>
</dbReference>
<dbReference type="Pfam" id="PF13439">
    <property type="entry name" value="Glyco_transf_4"/>
    <property type="match status" value="1"/>
</dbReference>
<dbReference type="EMBL" id="CP000613">
    <property type="protein sequence ID" value="ACJ01367.1"/>
    <property type="molecule type" value="Genomic_DNA"/>
</dbReference>
<dbReference type="SUPFAM" id="SSF53756">
    <property type="entry name" value="UDP-Glycosyltransferase/glycogen phosphorylase"/>
    <property type="match status" value="1"/>
</dbReference>
<gene>
    <name evidence="4" type="primary">pimA</name>
    <name evidence="4" type="ordered locus">RC1_4026</name>
</gene>
<feature type="region of interest" description="Disordered" evidence="1">
    <location>
        <begin position="368"/>
        <end position="395"/>
    </location>
</feature>
<dbReference type="STRING" id="414684.RC1_4026"/>
<evidence type="ECO:0000259" key="3">
    <source>
        <dbReference type="Pfam" id="PF13439"/>
    </source>
</evidence>
<dbReference type="AlphaFoldDB" id="B6IYJ3"/>
<keyword evidence="5" id="KW-1185">Reference proteome</keyword>
<dbReference type="Gene3D" id="3.40.50.2000">
    <property type="entry name" value="Glycogen Phosphorylase B"/>
    <property type="match status" value="2"/>
</dbReference>
<reference evidence="4 5" key="1">
    <citation type="journal article" date="2010" name="BMC Genomics">
        <title>Metabolic flexibility revealed in the genome of the cyst-forming alpha-1 proteobacterium Rhodospirillum centenum.</title>
        <authorList>
            <person name="Lu Y.K."/>
            <person name="Marden J."/>
            <person name="Han M."/>
            <person name="Swingley W.D."/>
            <person name="Mastrian S.D."/>
            <person name="Chowdhury S.R."/>
            <person name="Hao J."/>
            <person name="Helmy T."/>
            <person name="Kim S."/>
            <person name="Kurdoglu A.A."/>
            <person name="Matthies H.J."/>
            <person name="Rollo D."/>
            <person name="Stothard P."/>
            <person name="Blankenship R.E."/>
            <person name="Bauer C.E."/>
            <person name="Touchman J.W."/>
        </authorList>
    </citation>
    <scope>NUCLEOTIDE SEQUENCE [LARGE SCALE GENOMIC DNA]</scope>
    <source>
        <strain evidence="5">ATCC 51521 / SW</strain>
    </source>
</reference>
<dbReference type="Pfam" id="PF00534">
    <property type="entry name" value="Glycos_transf_1"/>
    <property type="match status" value="1"/>
</dbReference>
<evidence type="ECO:0000256" key="1">
    <source>
        <dbReference type="SAM" id="MobiDB-lite"/>
    </source>
</evidence>
<dbReference type="KEGG" id="rce:RC1_4026"/>
<accession>B6IYJ3</accession>
<feature type="domain" description="Glycosyl transferase family 1" evidence="2">
    <location>
        <begin position="196"/>
        <end position="330"/>
    </location>
</feature>
<dbReference type="CDD" id="cd03801">
    <property type="entry name" value="GT4_PimA-like"/>
    <property type="match status" value="1"/>
</dbReference>
<name>B6IYJ3_RHOCS</name>
<protein>
    <submittedName>
        <fullName evidence="4">Phosphatidylinositol alpha-mannosyltransferase</fullName>
    </submittedName>
</protein>